<comment type="caution">
    <text evidence="14">The sequence shown here is derived from an EMBL/GenBank/DDBJ whole genome shotgun (WGS) entry which is preliminary data.</text>
</comment>
<evidence type="ECO:0000313" key="14">
    <source>
        <dbReference type="EMBL" id="KAH7969546.1"/>
    </source>
</evidence>
<keyword evidence="15" id="KW-1185">Reference proteome</keyword>
<reference evidence="14" key="1">
    <citation type="journal article" date="2020" name="Cell">
        <title>Large-Scale Comparative Analyses of Tick Genomes Elucidate Their Genetic Diversity and Vector Capacities.</title>
        <authorList>
            <consortium name="Tick Genome and Microbiome Consortium (TIGMIC)"/>
            <person name="Jia N."/>
            <person name="Wang J."/>
            <person name="Shi W."/>
            <person name="Du L."/>
            <person name="Sun Y."/>
            <person name="Zhan W."/>
            <person name="Jiang J.F."/>
            <person name="Wang Q."/>
            <person name="Zhang B."/>
            <person name="Ji P."/>
            <person name="Bell-Sakyi L."/>
            <person name="Cui X.M."/>
            <person name="Yuan T.T."/>
            <person name="Jiang B.G."/>
            <person name="Yang W.F."/>
            <person name="Lam T.T."/>
            <person name="Chang Q.C."/>
            <person name="Ding S.J."/>
            <person name="Wang X.J."/>
            <person name="Zhu J.G."/>
            <person name="Ruan X.D."/>
            <person name="Zhao L."/>
            <person name="Wei J.T."/>
            <person name="Ye R.Z."/>
            <person name="Que T.C."/>
            <person name="Du C.H."/>
            <person name="Zhou Y.H."/>
            <person name="Cheng J.X."/>
            <person name="Dai P.F."/>
            <person name="Guo W.B."/>
            <person name="Han X.H."/>
            <person name="Huang E.J."/>
            <person name="Li L.F."/>
            <person name="Wei W."/>
            <person name="Gao Y.C."/>
            <person name="Liu J.Z."/>
            <person name="Shao H.Z."/>
            <person name="Wang X."/>
            <person name="Wang C.C."/>
            <person name="Yang T.C."/>
            <person name="Huo Q.B."/>
            <person name="Li W."/>
            <person name="Chen H.Y."/>
            <person name="Chen S.E."/>
            <person name="Zhou L.G."/>
            <person name="Ni X.B."/>
            <person name="Tian J.H."/>
            <person name="Sheng Y."/>
            <person name="Liu T."/>
            <person name="Pan Y.S."/>
            <person name="Xia L.Y."/>
            <person name="Li J."/>
            <person name="Zhao F."/>
            <person name="Cao W.C."/>
        </authorList>
    </citation>
    <scope>NUCLEOTIDE SEQUENCE</scope>
    <source>
        <strain evidence="14">Rsan-2018</strain>
    </source>
</reference>
<evidence type="ECO:0000256" key="2">
    <source>
        <dbReference type="ARBA" id="ARBA00004236"/>
    </source>
</evidence>
<gene>
    <name evidence="14" type="ORF">HPB52_019327</name>
</gene>
<dbReference type="VEuPathDB" id="VectorBase:RSAN_039791"/>
<feature type="transmembrane region" description="Helical" evidence="12">
    <location>
        <begin position="457"/>
        <end position="476"/>
    </location>
</feature>
<organism evidence="14 15">
    <name type="scientific">Rhipicephalus sanguineus</name>
    <name type="common">Brown dog tick</name>
    <name type="synonym">Ixodes sanguineus</name>
    <dbReference type="NCBI Taxonomy" id="34632"/>
    <lineage>
        <taxon>Eukaryota</taxon>
        <taxon>Metazoa</taxon>
        <taxon>Ecdysozoa</taxon>
        <taxon>Arthropoda</taxon>
        <taxon>Chelicerata</taxon>
        <taxon>Arachnida</taxon>
        <taxon>Acari</taxon>
        <taxon>Parasitiformes</taxon>
        <taxon>Ixodida</taxon>
        <taxon>Ixodoidea</taxon>
        <taxon>Ixodidae</taxon>
        <taxon>Rhipicephalinae</taxon>
        <taxon>Rhipicephalus</taxon>
        <taxon>Rhipicephalus</taxon>
    </lineage>
</organism>
<dbReference type="InterPro" id="IPR006201">
    <property type="entry name" value="Neur_channel"/>
</dbReference>
<dbReference type="Gene3D" id="1.20.58.390">
    <property type="entry name" value="Neurotransmitter-gated ion-channel transmembrane domain"/>
    <property type="match status" value="1"/>
</dbReference>
<feature type="compositionally biased region" description="Low complexity" evidence="11">
    <location>
        <begin position="16"/>
        <end position="25"/>
    </location>
</feature>
<evidence type="ECO:0000256" key="7">
    <source>
        <dbReference type="ARBA" id="ARBA00022989"/>
    </source>
</evidence>
<evidence type="ECO:0000256" key="3">
    <source>
        <dbReference type="ARBA" id="ARBA00022448"/>
    </source>
</evidence>
<feature type="domain" description="Neurotransmitter-gated ion-channel ligand-binding" evidence="13">
    <location>
        <begin position="199"/>
        <end position="344"/>
    </location>
</feature>
<dbReference type="GO" id="GO:0005230">
    <property type="term" value="F:extracellular ligand-gated monoatomic ion channel activity"/>
    <property type="evidence" value="ECO:0007669"/>
    <property type="project" value="InterPro"/>
</dbReference>
<evidence type="ECO:0000313" key="15">
    <source>
        <dbReference type="Proteomes" id="UP000821837"/>
    </source>
</evidence>
<evidence type="ECO:0000256" key="12">
    <source>
        <dbReference type="SAM" id="Phobius"/>
    </source>
</evidence>
<proteinExistence type="predicted"/>
<protein>
    <recommendedName>
        <fullName evidence="13">Neurotransmitter-gated ion-channel ligand-binding domain-containing protein</fullName>
    </recommendedName>
</protein>
<dbReference type="SUPFAM" id="SSF90112">
    <property type="entry name" value="Neurotransmitter-gated ion-channel transmembrane pore"/>
    <property type="match status" value="1"/>
</dbReference>
<dbReference type="InterPro" id="IPR006202">
    <property type="entry name" value="Neur_chan_lig-bd"/>
</dbReference>
<dbReference type="Proteomes" id="UP000821837">
    <property type="component" value="Unassembled WGS sequence"/>
</dbReference>
<dbReference type="Gene3D" id="2.70.170.10">
    <property type="entry name" value="Neurotransmitter-gated ion-channel ligand-binding domain"/>
    <property type="match status" value="1"/>
</dbReference>
<evidence type="ECO:0000256" key="9">
    <source>
        <dbReference type="ARBA" id="ARBA00023136"/>
    </source>
</evidence>
<evidence type="ECO:0000256" key="10">
    <source>
        <dbReference type="ARBA" id="ARBA00023303"/>
    </source>
</evidence>
<feature type="transmembrane region" description="Helical" evidence="12">
    <location>
        <begin position="557"/>
        <end position="579"/>
    </location>
</feature>
<keyword evidence="7 12" id="KW-1133">Transmembrane helix</keyword>
<evidence type="ECO:0000259" key="13">
    <source>
        <dbReference type="Pfam" id="PF02931"/>
    </source>
</evidence>
<comment type="subcellular location">
    <subcellularLocation>
        <location evidence="2">Cell membrane</location>
    </subcellularLocation>
    <subcellularLocation>
        <location evidence="1">Membrane</location>
        <topology evidence="1">Multi-pass membrane protein</topology>
    </subcellularLocation>
</comment>
<keyword evidence="8" id="KW-0406">Ion transport</keyword>
<evidence type="ECO:0000256" key="1">
    <source>
        <dbReference type="ARBA" id="ARBA00004141"/>
    </source>
</evidence>
<dbReference type="PANTHER" id="PTHR18945">
    <property type="entry name" value="NEUROTRANSMITTER GATED ION CHANNEL"/>
    <property type="match status" value="1"/>
</dbReference>
<evidence type="ECO:0000256" key="4">
    <source>
        <dbReference type="ARBA" id="ARBA00022475"/>
    </source>
</evidence>
<keyword evidence="9 12" id="KW-0472">Membrane</keyword>
<evidence type="ECO:0000256" key="8">
    <source>
        <dbReference type="ARBA" id="ARBA00023065"/>
    </source>
</evidence>
<keyword evidence="5 12" id="KW-0812">Transmembrane</keyword>
<evidence type="ECO:0000256" key="5">
    <source>
        <dbReference type="ARBA" id="ARBA00022692"/>
    </source>
</evidence>
<keyword evidence="3" id="KW-0813">Transport</keyword>
<dbReference type="PRINTS" id="PR00253">
    <property type="entry name" value="GABAARECEPTR"/>
</dbReference>
<dbReference type="EMBL" id="JABSTV010001248">
    <property type="protein sequence ID" value="KAH7969546.1"/>
    <property type="molecule type" value="Genomic_DNA"/>
</dbReference>
<sequence length="592" mass="64426">MIVPSSSKLLSEVSRRPSGGAAAPAGGTTVKVANKNVQAGCVLCDPLPEIVKPTNIIVEGVEPVRKSSLRSSGSRSYRQVPKCVYCITIIVLGVVFLSPVIYLAFSSKGSRVASQGVVPVSLHSTRCFVLKCILLQLNVGKRRTMHAASTLCGNASAASDAANGSSCYLLDPSCDPQAHFFADAQYNRYRPPSVYTDAEGEPTVVYFQLFIQSAFYACPVNQMEYSWLDARLNLSLLVDGQRTSPLPEGLSDRLWRPRLAFSPVTKLSPLDSQADRRLRFRVAPDNRIVASQRLNFALCCNIDYIYYPFDVHVCDMSIVNTDSDDHQSILRWIGDEQSPFRVSEKSIHFDTSKVGEGTFNFLGILPLFVVDDLPGGGRRTRLVVRAAFRRQLLAVLIDPLGPSLFPVLLSWTGFWLDPKRPVTRAALMALSFVILEHQQVSHFTSRAQDHQLRSIDVWYLICRCFIMAALLEYVLILHTADNLQDCSVPPSPPRGATSGVDVSSPASMATTAGGCGSSQAKLATSSATSPATSATAAGLARVVRLSPQETDDACKTFFPLAFLLASLLYAGAFAGPLLTSKDFAKLPVRYAE</sequence>
<dbReference type="GO" id="GO:0004888">
    <property type="term" value="F:transmembrane signaling receptor activity"/>
    <property type="evidence" value="ECO:0007669"/>
    <property type="project" value="InterPro"/>
</dbReference>
<name>A0A9D4Q7M2_RHISA</name>
<dbReference type="InterPro" id="IPR038050">
    <property type="entry name" value="Neuro_actylchol_rec"/>
</dbReference>
<feature type="transmembrane region" description="Helical" evidence="12">
    <location>
        <begin position="83"/>
        <end position="105"/>
    </location>
</feature>
<keyword evidence="6" id="KW-0732">Signal</keyword>
<dbReference type="AlphaFoldDB" id="A0A9D4Q7M2"/>
<dbReference type="InterPro" id="IPR006028">
    <property type="entry name" value="GABAA/Glycine_rcpt"/>
</dbReference>
<feature type="region of interest" description="Disordered" evidence="11">
    <location>
        <begin position="1"/>
        <end position="25"/>
    </location>
</feature>
<dbReference type="SUPFAM" id="SSF63712">
    <property type="entry name" value="Nicotinic receptor ligand binding domain-like"/>
    <property type="match status" value="1"/>
</dbReference>
<dbReference type="GO" id="GO:0005886">
    <property type="term" value="C:plasma membrane"/>
    <property type="evidence" value="ECO:0007669"/>
    <property type="project" value="UniProtKB-SubCell"/>
</dbReference>
<dbReference type="InterPro" id="IPR036719">
    <property type="entry name" value="Neuro-gated_channel_TM_sf"/>
</dbReference>
<evidence type="ECO:0000256" key="11">
    <source>
        <dbReference type="SAM" id="MobiDB-lite"/>
    </source>
</evidence>
<dbReference type="InterPro" id="IPR036734">
    <property type="entry name" value="Neur_chan_lig-bd_sf"/>
</dbReference>
<reference evidence="14" key="2">
    <citation type="submission" date="2021-09" db="EMBL/GenBank/DDBJ databases">
        <authorList>
            <person name="Jia N."/>
            <person name="Wang J."/>
            <person name="Shi W."/>
            <person name="Du L."/>
            <person name="Sun Y."/>
            <person name="Zhan W."/>
            <person name="Jiang J."/>
            <person name="Wang Q."/>
            <person name="Zhang B."/>
            <person name="Ji P."/>
            <person name="Sakyi L.B."/>
            <person name="Cui X."/>
            <person name="Yuan T."/>
            <person name="Jiang B."/>
            <person name="Yang W."/>
            <person name="Lam T.T.-Y."/>
            <person name="Chang Q."/>
            <person name="Ding S."/>
            <person name="Wang X."/>
            <person name="Zhu J."/>
            <person name="Ruan X."/>
            <person name="Zhao L."/>
            <person name="Wei J."/>
            <person name="Que T."/>
            <person name="Du C."/>
            <person name="Cheng J."/>
            <person name="Dai P."/>
            <person name="Han X."/>
            <person name="Huang E."/>
            <person name="Gao Y."/>
            <person name="Liu J."/>
            <person name="Shao H."/>
            <person name="Ye R."/>
            <person name="Li L."/>
            <person name="Wei W."/>
            <person name="Wang X."/>
            <person name="Wang C."/>
            <person name="Huo Q."/>
            <person name="Li W."/>
            <person name="Guo W."/>
            <person name="Chen H."/>
            <person name="Chen S."/>
            <person name="Zhou L."/>
            <person name="Zhou L."/>
            <person name="Ni X."/>
            <person name="Tian J."/>
            <person name="Zhou Y."/>
            <person name="Sheng Y."/>
            <person name="Liu T."/>
            <person name="Pan Y."/>
            <person name="Xia L."/>
            <person name="Li J."/>
            <person name="Zhao F."/>
            <person name="Cao W."/>
        </authorList>
    </citation>
    <scope>NUCLEOTIDE SEQUENCE</scope>
    <source>
        <strain evidence="14">Rsan-2018</strain>
        <tissue evidence="14">Larvae</tissue>
    </source>
</reference>
<keyword evidence="4" id="KW-1003">Cell membrane</keyword>
<keyword evidence="10" id="KW-0407">Ion channel</keyword>
<evidence type="ECO:0000256" key="6">
    <source>
        <dbReference type="ARBA" id="ARBA00022729"/>
    </source>
</evidence>
<accession>A0A9D4Q7M2</accession>
<dbReference type="Pfam" id="PF02931">
    <property type="entry name" value="Neur_chan_LBD"/>
    <property type="match status" value="1"/>
</dbReference>